<sequence>MNDKKKKKKLAIVIGAVVGTAALIGGTTAGVFLGTKKINNPSNNSVAQRKDSLEDILNDKNLNIPSELRVYLSSMSSEEIENQVDKNKLKNTLVNW</sequence>
<evidence type="ECO:0000313" key="1">
    <source>
        <dbReference type="EMBL" id="SYV97114.1"/>
    </source>
</evidence>
<evidence type="ECO:0000313" key="2">
    <source>
        <dbReference type="Proteomes" id="UP000257559"/>
    </source>
</evidence>
<dbReference type="EMBL" id="LS991951">
    <property type="protein sequence ID" value="SYV97114.1"/>
    <property type="molecule type" value="Genomic_DNA"/>
</dbReference>
<gene>
    <name evidence="1" type="ORF">NCTC10132_00473</name>
</gene>
<dbReference type="AlphaFoldDB" id="A0A3B0PUR1"/>
<organism evidence="1 2">
    <name type="scientific">Mycoplasmopsis edwardii</name>
    <dbReference type="NCBI Taxonomy" id="53558"/>
    <lineage>
        <taxon>Bacteria</taxon>
        <taxon>Bacillati</taxon>
        <taxon>Mycoplasmatota</taxon>
        <taxon>Mycoplasmoidales</taxon>
        <taxon>Metamycoplasmataceae</taxon>
        <taxon>Mycoplasmopsis</taxon>
    </lineage>
</organism>
<accession>A0A3B0PUR1</accession>
<protein>
    <submittedName>
        <fullName evidence="1">Uncharacterized protein</fullName>
    </submittedName>
</protein>
<reference evidence="2" key="1">
    <citation type="submission" date="2018-06" db="EMBL/GenBank/DDBJ databases">
        <authorList>
            <consortium name="Pathogen Informatics"/>
        </authorList>
    </citation>
    <scope>NUCLEOTIDE SEQUENCE [LARGE SCALE GENOMIC DNA]</scope>
    <source>
        <strain evidence="2">NCTC10132</strain>
    </source>
</reference>
<dbReference type="Proteomes" id="UP000257559">
    <property type="component" value="Chromosome"/>
</dbReference>
<dbReference type="KEGG" id="medw:NCTC10132_00473"/>
<keyword evidence="2" id="KW-1185">Reference proteome</keyword>
<proteinExistence type="predicted"/>
<feature type="non-terminal residue" evidence="1">
    <location>
        <position position="96"/>
    </location>
</feature>
<name>A0A3B0PUR1_9BACT</name>